<gene>
    <name evidence="1" type="ORF">SAMN04490208_4639</name>
</gene>
<protein>
    <recommendedName>
        <fullName evidence="3">ADP-ribosyltransferase exoenzyme</fullName>
    </recommendedName>
</protein>
<reference evidence="1 2" key="1">
    <citation type="submission" date="2016-10" db="EMBL/GenBank/DDBJ databases">
        <authorList>
            <person name="Varghese N."/>
            <person name="Submissions S."/>
        </authorList>
    </citation>
    <scope>NUCLEOTIDE SEQUENCE [LARGE SCALE GENOMIC DNA]</scope>
    <source>
        <strain evidence="1 2">BS2776</strain>
    </source>
</reference>
<organism evidence="1 2">
    <name type="scientific">Pseudomonas poae</name>
    <dbReference type="NCBI Taxonomy" id="200451"/>
    <lineage>
        <taxon>Bacteria</taxon>
        <taxon>Pseudomonadati</taxon>
        <taxon>Pseudomonadota</taxon>
        <taxon>Gammaproteobacteria</taxon>
        <taxon>Pseudomonadales</taxon>
        <taxon>Pseudomonadaceae</taxon>
        <taxon>Pseudomonas</taxon>
    </lineage>
</organism>
<keyword evidence="2" id="KW-1185">Reference proteome</keyword>
<evidence type="ECO:0000313" key="1">
    <source>
        <dbReference type="EMBL" id="SDO70090.1"/>
    </source>
</evidence>
<dbReference type="Proteomes" id="UP000181903">
    <property type="component" value="Chromosome I"/>
</dbReference>
<evidence type="ECO:0008006" key="3">
    <source>
        <dbReference type="Google" id="ProtNLM"/>
    </source>
</evidence>
<accession>A0ABY0S1A8</accession>
<dbReference type="EMBL" id="LT629706">
    <property type="protein sequence ID" value="SDO70090.1"/>
    <property type="molecule type" value="Genomic_DNA"/>
</dbReference>
<sequence>MGQVGVINIFSSPYEYGVTRRPTFTEEREYLELHGSRMPAQRDVVSVVYNHFQAAKHIAQTPMDGAFEWFVDAALSKDLAYSDLTSMMPAETPPALLDYQERHTTYNRRRFESEVDEFGVYLSRGQILYHGGLWPMNVERLVTDRPLSTTFNPQKAWHVAVHNGKAYRAGRLDIFLITVSAPSTKSYHYTPDSQHGHEREVVFASGATLNCIRDIYICDGVVHSGEAFSNKKKTVPVHVIEVELS</sequence>
<proteinExistence type="predicted"/>
<name>A0ABY0S1A8_9PSED</name>
<evidence type="ECO:0000313" key="2">
    <source>
        <dbReference type="Proteomes" id="UP000181903"/>
    </source>
</evidence>